<dbReference type="EMBL" id="BMAV01016387">
    <property type="protein sequence ID" value="GFY67103.1"/>
    <property type="molecule type" value="Genomic_DNA"/>
</dbReference>
<dbReference type="PANTHER" id="PTHR46888:SF11">
    <property type="entry name" value="SCAN BOX DOMAIN-CONTAINING PROTEIN"/>
    <property type="match status" value="1"/>
</dbReference>
<keyword evidence="3" id="KW-1185">Reference proteome</keyword>
<dbReference type="OrthoDB" id="6435150at2759"/>
<organism evidence="2 3">
    <name type="scientific">Trichonephila inaurata madagascariensis</name>
    <dbReference type="NCBI Taxonomy" id="2747483"/>
    <lineage>
        <taxon>Eukaryota</taxon>
        <taxon>Metazoa</taxon>
        <taxon>Ecdysozoa</taxon>
        <taxon>Arthropoda</taxon>
        <taxon>Chelicerata</taxon>
        <taxon>Arachnida</taxon>
        <taxon>Araneae</taxon>
        <taxon>Araneomorphae</taxon>
        <taxon>Entelegynae</taxon>
        <taxon>Araneoidea</taxon>
        <taxon>Nephilidae</taxon>
        <taxon>Trichonephila</taxon>
        <taxon>Trichonephila inaurata</taxon>
    </lineage>
</organism>
<dbReference type="SUPFAM" id="SSF47353">
    <property type="entry name" value="Retrovirus capsid dimerization domain-like"/>
    <property type="match status" value="1"/>
</dbReference>
<evidence type="ECO:0000256" key="1">
    <source>
        <dbReference type="SAM" id="Coils"/>
    </source>
</evidence>
<feature type="coiled-coil region" evidence="1">
    <location>
        <begin position="1"/>
        <end position="28"/>
    </location>
</feature>
<dbReference type="PANTHER" id="PTHR46888">
    <property type="entry name" value="ZINC KNUCKLE DOMAINCONTAINING PROTEIN-RELATED"/>
    <property type="match status" value="1"/>
</dbReference>
<gene>
    <name evidence="2" type="primary">X975_03469</name>
    <name evidence="2" type="ORF">TNIN_486521</name>
</gene>
<dbReference type="Proteomes" id="UP000886998">
    <property type="component" value="Unassembled WGS sequence"/>
</dbReference>
<evidence type="ECO:0000313" key="2">
    <source>
        <dbReference type="EMBL" id="GFY67103.1"/>
    </source>
</evidence>
<keyword evidence="1" id="KW-0175">Coiled coil</keyword>
<name>A0A8X6Y7G7_9ARAC</name>
<dbReference type="AlphaFoldDB" id="A0A8X6Y7G7"/>
<sequence length="201" mass="24137">MVIEEREKAEMEREKARAEFDLEKLRLQNFKIKTESNHINGDVWDMHKEKWVSSLLGLLPYEITKLIAREPEEKAKDYNHVKRLLLKGFKLSPESFGQKFFNHYLSSENTWKDFVYELRLCFEEWLRGIGENDFEKLKDLFITKQLKKGISTTTQEHFIDDWSNLINPEELADKLHVYENGRKERNKNAIITCKRWNDPKK</sequence>
<comment type="caution">
    <text evidence="2">The sequence shown here is derived from an EMBL/GenBank/DDBJ whole genome shotgun (WGS) entry which is preliminary data.</text>
</comment>
<reference evidence="2" key="1">
    <citation type="submission" date="2020-08" db="EMBL/GenBank/DDBJ databases">
        <title>Multicomponent nature underlies the extraordinary mechanical properties of spider dragline silk.</title>
        <authorList>
            <person name="Kono N."/>
            <person name="Nakamura H."/>
            <person name="Mori M."/>
            <person name="Yoshida Y."/>
            <person name="Ohtoshi R."/>
            <person name="Malay A.D."/>
            <person name="Moran D.A.P."/>
            <person name="Tomita M."/>
            <person name="Numata K."/>
            <person name="Arakawa K."/>
        </authorList>
    </citation>
    <scope>NUCLEOTIDE SEQUENCE</scope>
</reference>
<proteinExistence type="predicted"/>
<accession>A0A8X6Y7G7</accession>
<protein>
    <submittedName>
        <fullName evidence="2">Stress response protein nst1</fullName>
    </submittedName>
</protein>
<evidence type="ECO:0000313" key="3">
    <source>
        <dbReference type="Proteomes" id="UP000886998"/>
    </source>
</evidence>